<comment type="catalytic activity">
    <reaction evidence="15">
        <text>N(4)-[alpha-D-mannosyl-(1-&gt;2)-alpha-D-mannosyl-(glycan)]-L-asparaginyl-[protein] + UDP-N-acetyl-alpha-D-glucosamine = N(4)-[6-(N-acetyl-alpha-D-glucosaminyl-1-phospho)-alpha-D-mannosyl-(1-&gt;2)-alpha-D-mannosyl-(glycan)]-L-asparaginyl-[protein] + UMP + H(+)</text>
        <dbReference type="Rhea" id="RHEA:13581"/>
        <dbReference type="Rhea" id="RHEA-COMP:14507"/>
        <dbReference type="Rhea" id="RHEA-COMP:14508"/>
        <dbReference type="ChEBI" id="CHEBI:15378"/>
        <dbReference type="ChEBI" id="CHEBI:57705"/>
        <dbReference type="ChEBI" id="CHEBI:57865"/>
        <dbReference type="ChEBI" id="CHEBI:140357"/>
        <dbReference type="ChEBI" id="CHEBI:140369"/>
        <dbReference type="EC" id="2.7.8.17"/>
    </reaction>
</comment>
<dbReference type="Pfam" id="PF17102">
    <property type="entry name" value="Stealth_CR3"/>
    <property type="match status" value="1"/>
</dbReference>
<dbReference type="GO" id="GO:0005509">
    <property type="term" value="F:calcium ion binding"/>
    <property type="evidence" value="ECO:0007669"/>
    <property type="project" value="InterPro"/>
</dbReference>
<evidence type="ECO:0000256" key="15">
    <source>
        <dbReference type="ARBA" id="ARBA00050775"/>
    </source>
</evidence>
<comment type="caution">
    <text evidence="28">The sequence shown here is derived from an EMBL/GenBank/DDBJ whole genome shotgun (WGS) entry which is preliminary data.</text>
</comment>
<dbReference type="Pfam" id="PF06464">
    <property type="entry name" value="DMAP_binding"/>
    <property type="match status" value="1"/>
</dbReference>
<evidence type="ECO:0000256" key="5">
    <source>
        <dbReference type="ARBA" id="ARBA00022692"/>
    </source>
</evidence>
<proteinExistence type="inferred from homology"/>
<keyword evidence="29" id="KW-1185">Reference proteome</keyword>
<dbReference type="InterPro" id="IPR031356">
    <property type="entry name" value="Stealth_CR4"/>
</dbReference>
<keyword evidence="14" id="KW-0325">Glycoprotein</keyword>
<feature type="coiled-coil region" evidence="22">
    <location>
        <begin position="537"/>
        <end position="564"/>
    </location>
</feature>
<comment type="function">
    <text evidence="16">Catalyzes the formation of mannose 6-phosphate (M6P) markers on high mannose type oligosaccharides in the Golgi apparatus. M6P residues are required to bind to the M6P receptors (MPR), which mediate the vesicular transport of lysosomal enzymes to the endosomal/prelysosomal compartment.</text>
</comment>
<gene>
    <name evidence="28" type="ORF">OFUS_LOCUS12280</name>
</gene>
<dbReference type="Gene3D" id="3.30.300.320">
    <property type="match status" value="1"/>
</dbReference>
<dbReference type="Pfam" id="PF17103">
    <property type="entry name" value="Stealth_CR4"/>
    <property type="match status" value="1"/>
</dbReference>
<dbReference type="FunFam" id="3.30.300.320:FF:000002">
    <property type="entry name" value="N-acetylglucosamine-1-phosphotransferase subunits alpha/beta isoform X1"/>
    <property type="match status" value="1"/>
</dbReference>
<keyword evidence="7" id="KW-0677">Repeat</keyword>
<dbReference type="PANTHER" id="PTHR24045">
    <property type="match status" value="1"/>
</dbReference>
<feature type="domain" description="DMAP1-binding" evidence="27">
    <location>
        <begin position="339"/>
        <end position="435"/>
    </location>
</feature>
<dbReference type="SUPFAM" id="SSF90193">
    <property type="entry name" value="Notch domain"/>
    <property type="match status" value="1"/>
</dbReference>
<dbReference type="PROSITE" id="PS50222">
    <property type="entry name" value="EF_HAND_2"/>
    <property type="match status" value="1"/>
</dbReference>
<dbReference type="InterPro" id="IPR002048">
    <property type="entry name" value="EF_hand_dom"/>
</dbReference>
<evidence type="ECO:0000256" key="16">
    <source>
        <dbReference type="ARBA" id="ARBA00057240"/>
    </source>
</evidence>
<evidence type="ECO:0000256" key="24">
    <source>
        <dbReference type="SAM" id="Phobius"/>
    </source>
</evidence>
<dbReference type="EC" id="2.7.8.17" evidence="17"/>
<keyword evidence="10 24" id="KW-1133">Transmembrane helix</keyword>
<dbReference type="PROSITE" id="PS51912">
    <property type="entry name" value="DMAP1_BIND"/>
    <property type="match status" value="1"/>
</dbReference>
<keyword evidence="11" id="KW-0333">Golgi apparatus</keyword>
<evidence type="ECO:0000256" key="19">
    <source>
        <dbReference type="ARBA" id="ARBA00078196"/>
    </source>
</evidence>
<dbReference type="PROSITE" id="PS50258">
    <property type="entry name" value="LNR"/>
    <property type="match status" value="1"/>
</dbReference>
<organism evidence="28 29">
    <name type="scientific">Owenia fusiformis</name>
    <name type="common">Polychaete worm</name>
    <dbReference type="NCBI Taxonomy" id="6347"/>
    <lineage>
        <taxon>Eukaryota</taxon>
        <taxon>Metazoa</taxon>
        <taxon>Spiralia</taxon>
        <taxon>Lophotrochozoa</taxon>
        <taxon>Annelida</taxon>
        <taxon>Polychaeta</taxon>
        <taxon>Sedentaria</taxon>
        <taxon>Canalipalpata</taxon>
        <taxon>Sabellida</taxon>
        <taxon>Oweniida</taxon>
        <taxon>Oweniidae</taxon>
        <taxon>Owenia</taxon>
    </lineage>
</organism>
<evidence type="ECO:0000256" key="3">
    <source>
        <dbReference type="ARBA" id="ARBA00007583"/>
    </source>
</evidence>
<evidence type="ECO:0000256" key="11">
    <source>
        <dbReference type="ARBA" id="ARBA00023034"/>
    </source>
</evidence>
<feature type="domain" description="EF-hand" evidence="25">
    <location>
        <begin position="864"/>
        <end position="899"/>
    </location>
</feature>
<sequence length="1111" mass="129204">MIIFYELFQDIFPNASHLPTFSSPAIESHLHRIPGLSDKFIYMNDDVMFGKEVWPDDFYTHAHGQKVYLTWPVPNCQEGCPGSWIKDGYCDKACNNTECDWDGGDCTGDNVRHSFGGDFGGGNWGHQSNDKMYCNAGCANNWIADRYCDQSCNVKECGFDAGDCGDANFHKMYRVDVNPNLENYTLPQGTLVSYFNLSAVFGANGTIEEGKYDESEAIRSGTMSQKFKTLHVILYEKHNNTNLHFTLKGSSGTEKVWLSFNVTVNTNPVPHKDGASEGEVIIESKVLNKTSNVTHVVSKVSNRTKALPFVFTDVPQDIRSPRVAVRDIDPKRYQVYNTSDLKLPENVKELLEQLEADFKQGDLTEKGYNLEKADILDKHQEDIKLFQHQQQQAMRKHKDENIEENKLKFNGDHLNVHEQGNANVVNMENAQVDVKAENVDTVNKKIQDAPIEKLPNLQNEKLQNFPDKKVDTVENREEEGGHAFAPEDSELKANAQENNNGGDNLKETDQQQVVGNVQQENQQRFQQVNQQPIQQQNNKQLQQNNELLQNNQQNQQQLLQNNQEPLQQNQQLLQNNQEPLQQNQQLLQNNQEPLQQNQQLLQNNQEPLQQNQQLLQNNQEPLQQNQQLLQNNQEPLQQNQQLLQNNQEPLQQNQQLLQNNQEPLQQNNQQLLQQNQVQQQNLVDNQQIQHKNEEQIHQVNQQNIKINEDTLNQEKPAKPKDPLVEQNKDSLVGEQKEGEVHKSRILNSVGFLPWEKQGVFADLQEKKESMARQRAFESEPVHGRHLLDTFGDSLRHVNKLYNQMFGYDARKVPGHMPHMIDKNIMNEMQNLFPHEWDVTSSHKIRHSKDMQFAFSFFYYVIGAKQDVTVEMIFDEMDVDKSGVLSDRELRTLATRLYELPLTLEQLTGIEKNLINCSQHTKQVEYVSYNNMERYYEKDMRQVTKTLVLNCEPIIELLSKNFKVRNKFKFEILGDDDIAFKMIRSNVSRVVGQLDDIRRNPKKFVCLNDNIQHGSEESKTVKAVLQDFYEGLFPLVSQFELPREYRNRFLHTDELRAWRRYRDWLKMWTHLALFILIMFTIASFFGDKIEQLKRKFWRQRVGERKKDRVEDV</sequence>
<evidence type="ECO:0000256" key="4">
    <source>
        <dbReference type="ARBA" id="ARBA00022679"/>
    </source>
</evidence>
<dbReference type="InterPro" id="IPR035993">
    <property type="entry name" value="Notch-like_dom_sf"/>
</dbReference>
<evidence type="ECO:0000256" key="13">
    <source>
        <dbReference type="ARBA" id="ARBA00023157"/>
    </source>
</evidence>
<dbReference type="GO" id="GO:0000139">
    <property type="term" value="C:Golgi membrane"/>
    <property type="evidence" value="ECO:0007669"/>
    <property type="project" value="UniProtKB-SubCell"/>
</dbReference>
<evidence type="ECO:0000256" key="12">
    <source>
        <dbReference type="ARBA" id="ARBA00023136"/>
    </source>
</evidence>
<dbReference type="AlphaFoldDB" id="A0A8S4P4D3"/>
<evidence type="ECO:0000256" key="2">
    <source>
        <dbReference type="ARBA" id="ARBA00004614"/>
    </source>
</evidence>
<keyword evidence="22" id="KW-0175">Coiled coil</keyword>
<evidence type="ECO:0000313" key="28">
    <source>
        <dbReference type="EMBL" id="CAH1786367.1"/>
    </source>
</evidence>
<keyword evidence="9" id="KW-0735">Signal-anchor</keyword>
<keyword evidence="12 24" id="KW-0472">Membrane</keyword>
<keyword evidence="4" id="KW-0808">Transferase</keyword>
<accession>A0A8S4P4D3</accession>
<feature type="transmembrane region" description="Helical" evidence="24">
    <location>
        <begin position="1066"/>
        <end position="1085"/>
    </location>
</feature>
<feature type="compositionally biased region" description="Basic and acidic residues" evidence="23">
    <location>
        <begin position="472"/>
        <end position="481"/>
    </location>
</feature>
<evidence type="ECO:0000259" key="26">
    <source>
        <dbReference type="PROSITE" id="PS50258"/>
    </source>
</evidence>
<evidence type="ECO:0000256" key="10">
    <source>
        <dbReference type="ARBA" id="ARBA00022989"/>
    </source>
</evidence>
<comment type="subcellular location">
    <subcellularLocation>
        <location evidence="2">Golgi apparatus membrane</location>
        <topology evidence="2">Single-pass type I membrane protein</topology>
    </subcellularLocation>
    <subcellularLocation>
        <location evidence="1">Golgi apparatus membrane</location>
        <topology evidence="1">Single-pass type II membrane protein</topology>
    </subcellularLocation>
</comment>
<evidence type="ECO:0000256" key="17">
    <source>
        <dbReference type="ARBA" id="ARBA00066709"/>
    </source>
</evidence>
<dbReference type="GO" id="GO:0003976">
    <property type="term" value="F:UDP-N-acetylglucosamine-lysosomal-enzyme N-acetylglucosaminephosphotransferase activity"/>
    <property type="evidence" value="ECO:0007669"/>
    <property type="project" value="UniProtKB-EC"/>
</dbReference>
<dbReference type="EMBL" id="CAIIXF020000006">
    <property type="protein sequence ID" value="CAH1786367.1"/>
    <property type="molecule type" value="Genomic_DNA"/>
</dbReference>
<dbReference type="InterPro" id="IPR010506">
    <property type="entry name" value="DMAP1-bd"/>
</dbReference>
<dbReference type="Pfam" id="PF11380">
    <property type="entry name" value="Stealth_CR2"/>
    <property type="match status" value="1"/>
</dbReference>
<dbReference type="GO" id="GO:0046835">
    <property type="term" value="P:carbohydrate phosphorylation"/>
    <property type="evidence" value="ECO:0007669"/>
    <property type="project" value="TreeGrafter"/>
</dbReference>
<name>A0A8S4P4D3_OWEFU</name>
<evidence type="ECO:0000256" key="9">
    <source>
        <dbReference type="ARBA" id="ARBA00022968"/>
    </source>
</evidence>
<keyword evidence="5 24" id="KW-0812">Transmembrane</keyword>
<evidence type="ECO:0000256" key="18">
    <source>
        <dbReference type="ARBA" id="ARBA00070893"/>
    </source>
</evidence>
<dbReference type="Proteomes" id="UP000749559">
    <property type="component" value="Unassembled WGS sequence"/>
</dbReference>
<keyword evidence="8" id="KW-0106">Calcium</keyword>
<dbReference type="PANTHER" id="PTHR24045:SF0">
    <property type="entry name" value="N-ACETYLGLUCOSAMINE-1-PHOSPHOTRANSFERASE SUBUNITS ALPHA_BETA"/>
    <property type="match status" value="1"/>
</dbReference>
<dbReference type="SMART" id="SM00004">
    <property type="entry name" value="NL"/>
    <property type="match status" value="2"/>
</dbReference>
<keyword evidence="13" id="KW-1015">Disulfide bond</keyword>
<evidence type="ECO:0000256" key="1">
    <source>
        <dbReference type="ARBA" id="ARBA00004323"/>
    </source>
</evidence>
<comment type="similarity">
    <text evidence="3">Belongs to the stealth family.</text>
</comment>
<evidence type="ECO:0000256" key="21">
    <source>
        <dbReference type="ARBA" id="ARBA00082117"/>
    </source>
</evidence>
<evidence type="ECO:0000256" key="20">
    <source>
        <dbReference type="ARBA" id="ARBA00079995"/>
    </source>
</evidence>
<dbReference type="GO" id="GO:0016256">
    <property type="term" value="P:N-glycan processing to lysosome"/>
    <property type="evidence" value="ECO:0007669"/>
    <property type="project" value="TreeGrafter"/>
</dbReference>
<reference evidence="28" key="1">
    <citation type="submission" date="2022-03" db="EMBL/GenBank/DDBJ databases">
        <authorList>
            <person name="Martin C."/>
        </authorList>
    </citation>
    <scope>NUCLEOTIDE SEQUENCE</scope>
</reference>
<dbReference type="InterPro" id="IPR047141">
    <property type="entry name" value="Stealth"/>
</dbReference>
<dbReference type="InterPro" id="IPR031357">
    <property type="entry name" value="Stealth_CR3"/>
</dbReference>
<evidence type="ECO:0000256" key="7">
    <source>
        <dbReference type="ARBA" id="ARBA00022737"/>
    </source>
</evidence>
<keyword evidence="6" id="KW-0479">Metal-binding</keyword>
<evidence type="ECO:0000313" key="29">
    <source>
        <dbReference type="Proteomes" id="UP000749559"/>
    </source>
</evidence>
<feature type="domain" description="LNR" evidence="26">
    <location>
        <begin position="76"/>
        <end position="111"/>
    </location>
</feature>
<dbReference type="InterPro" id="IPR021520">
    <property type="entry name" value="Stealth_CR2"/>
</dbReference>
<dbReference type="OrthoDB" id="263283at2759"/>
<evidence type="ECO:0000259" key="25">
    <source>
        <dbReference type="PROSITE" id="PS50222"/>
    </source>
</evidence>
<dbReference type="Pfam" id="PF00066">
    <property type="entry name" value="Notch"/>
    <property type="match status" value="2"/>
</dbReference>
<evidence type="ECO:0000256" key="6">
    <source>
        <dbReference type="ARBA" id="ARBA00022723"/>
    </source>
</evidence>
<evidence type="ECO:0000256" key="23">
    <source>
        <dbReference type="SAM" id="MobiDB-lite"/>
    </source>
</evidence>
<evidence type="ECO:0000256" key="8">
    <source>
        <dbReference type="ARBA" id="ARBA00022837"/>
    </source>
</evidence>
<dbReference type="InterPro" id="IPR000800">
    <property type="entry name" value="Notch_dom"/>
</dbReference>
<evidence type="ECO:0000256" key="22">
    <source>
        <dbReference type="SAM" id="Coils"/>
    </source>
</evidence>
<protein>
    <recommendedName>
        <fullName evidence="18">N-acetylglucosamine-1-phosphotransferase subunits alpha/beta</fullName>
        <ecNumber evidence="17">2.7.8.17</ecNumber>
    </recommendedName>
    <alternativeName>
        <fullName evidence="21">GlcNAc-1-phosphotransferase subunits alpha/beta</fullName>
    </alternativeName>
    <alternativeName>
        <fullName evidence="20">Stealth protein GNPTAB</fullName>
    </alternativeName>
    <alternativeName>
        <fullName evidence="19">UDP-N-acetylglucosamine-1-phosphotransferase subunits alpha/beta</fullName>
    </alternativeName>
</protein>
<evidence type="ECO:0000259" key="27">
    <source>
        <dbReference type="PROSITE" id="PS51912"/>
    </source>
</evidence>
<evidence type="ECO:0000256" key="14">
    <source>
        <dbReference type="ARBA" id="ARBA00023180"/>
    </source>
</evidence>
<feature type="region of interest" description="Disordered" evidence="23">
    <location>
        <begin position="472"/>
        <end position="507"/>
    </location>
</feature>
<dbReference type="InterPro" id="IPR018247">
    <property type="entry name" value="EF_Hand_1_Ca_BS"/>
</dbReference>
<dbReference type="PROSITE" id="PS00018">
    <property type="entry name" value="EF_HAND_1"/>
    <property type="match status" value="1"/>
</dbReference>